<accession>A0A1J0ME25</accession>
<proteinExistence type="predicted"/>
<reference evidence="2 3" key="1">
    <citation type="submission" date="2016-11" db="EMBL/GenBank/DDBJ databases">
        <authorList>
            <person name="Seier E.R."/>
            <person name="Hipwell C.M."/>
            <person name="Kelliher A.B."/>
            <person name="Lando N.A."/>
            <person name="Tsaousis B.E."/>
            <person name="Esposito E.C."/>
            <person name="Heckman E.L."/>
            <person name="Mageeney C.M."/>
            <person name="Kenna M.A."/>
            <person name="Ware V.C."/>
            <person name="Garlena R.A."/>
            <person name="Russell D.A."/>
            <person name="Pope W.H."/>
            <person name="Jacobs-Sera D."/>
            <person name="Hendrix R.W."/>
            <person name="Hatfull G.F."/>
        </authorList>
    </citation>
    <scope>NUCLEOTIDE SEQUENCE [LARGE SCALE GENOMIC DNA]</scope>
</reference>
<evidence type="ECO:0000256" key="1">
    <source>
        <dbReference type="SAM" id="MobiDB-lite"/>
    </source>
</evidence>
<organism evidence="2 3">
    <name type="scientific">Mycobacterium phage Taptic</name>
    <dbReference type="NCBI Taxonomy" id="1920305"/>
    <lineage>
        <taxon>Viruses</taxon>
        <taxon>Duplodnaviria</taxon>
        <taxon>Heunggongvirae</taxon>
        <taxon>Uroviricota</taxon>
        <taxon>Caudoviricetes</taxon>
        <taxon>Northamptonvirus</taxon>
        <taxon>Northamptonvirus taptic</taxon>
    </lineage>
</organism>
<evidence type="ECO:0000313" key="2">
    <source>
        <dbReference type="EMBL" id="APD19275.1"/>
    </source>
</evidence>
<gene>
    <name evidence="2" type="ORF">SEA_TAPTIC_45</name>
</gene>
<keyword evidence="3" id="KW-1185">Reference proteome</keyword>
<feature type="region of interest" description="Disordered" evidence="1">
    <location>
        <begin position="66"/>
        <end position="89"/>
    </location>
</feature>
<protein>
    <submittedName>
        <fullName evidence="2">Uncharacterized protein</fullName>
    </submittedName>
</protein>
<dbReference type="EMBL" id="KY130461">
    <property type="protein sequence ID" value="APD19275.1"/>
    <property type="molecule type" value="Genomic_DNA"/>
</dbReference>
<evidence type="ECO:0000313" key="3">
    <source>
        <dbReference type="Proteomes" id="UP000225735"/>
    </source>
</evidence>
<sequence>MIRDEGLRTYADVLEQAGFTVYESNSVTLNYFRYSRMVDGKECFGYVQLGHYGGYSHSMPIRPSTEHGSSMWVEGVPDSTPQQGNKLGNPLTVKAATKVASPTNWNPLVGEQENYDNPRFHHMYQRRNVKAQQEEGTK</sequence>
<dbReference type="Proteomes" id="UP000225735">
    <property type="component" value="Segment"/>
</dbReference>
<name>A0A1J0ME25_9CAUD</name>